<protein>
    <submittedName>
        <fullName evidence="1">Uncharacterized protein</fullName>
    </submittedName>
</protein>
<gene>
    <name evidence="1" type="ORF">CAGA_13030</name>
</gene>
<proteinExistence type="predicted"/>
<evidence type="ECO:0000313" key="1">
    <source>
        <dbReference type="EMBL" id="TGJ76758.1"/>
    </source>
</evidence>
<evidence type="ECO:0000313" key="2">
    <source>
        <dbReference type="Proteomes" id="UP000297714"/>
    </source>
</evidence>
<comment type="caution">
    <text evidence="1">The sequence shown here is derived from an EMBL/GenBank/DDBJ whole genome shotgun (WGS) entry which is preliminary data.</text>
</comment>
<reference evidence="1 2" key="1">
    <citation type="submission" date="2019-04" db="EMBL/GenBank/DDBJ databases">
        <authorList>
            <person name="Poehlein A."/>
            <person name="Bengelsdorf F.R."/>
            <person name="Duerre P."/>
            <person name="Daniel R."/>
        </authorList>
    </citation>
    <scope>NUCLEOTIDE SEQUENCE [LARGE SCALE GENOMIC DNA]</scope>
    <source>
        <strain evidence="1 2">BS-1</strain>
    </source>
</reference>
<accession>A0A4Z0Y9W8</accession>
<sequence>MTFTKRFIACSVCTVDLAFMLNVMQCKEILYIICRIAIIVNQNIIEDVRRIKMKTKIRSPSLCKDCLDDFGDVVRCSDYA</sequence>
<dbReference type="EMBL" id="SRMQ01000004">
    <property type="protein sequence ID" value="TGJ76758.1"/>
    <property type="molecule type" value="Genomic_DNA"/>
</dbReference>
<name>A0A4Z0Y9W8_9FIRM</name>
<organism evidence="1 2">
    <name type="scientific">Caproiciproducens galactitolivorans</name>
    <dbReference type="NCBI Taxonomy" id="642589"/>
    <lineage>
        <taxon>Bacteria</taxon>
        <taxon>Bacillati</taxon>
        <taxon>Bacillota</taxon>
        <taxon>Clostridia</taxon>
        <taxon>Eubacteriales</taxon>
        <taxon>Acutalibacteraceae</taxon>
        <taxon>Caproiciproducens</taxon>
    </lineage>
</organism>
<dbReference type="AlphaFoldDB" id="A0A4Z0Y9W8"/>
<dbReference type="Proteomes" id="UP000297714">
    <property type="component" value="Unassembled WGS sequence"/>
</dbReference>
<keyword evidence="2" id="KW-1185">Reference proteome</keyword>